<dbReference type="AlphaFoldDB" id="A0A067LMH8"/>
<feature type="region of interest" description="Disordered" evidence="1">
    <location>
        <begin position="1"/>
        <end position="95"/>
    </location>
</feature>
<accession>A0A067LMH8</accession>
<feature type="compositionally biased region" description="Basic and acidic residues" evidence="1">
    <location>
        <begin position="46"/>
        <end position="55"/>
    </location>
</feature>
<organism evidence="2 3">
    <name type="scientific">Jatropha curcas</name>
    <name type="common">Barbados nut</name>
    <dbReference type="NCBI Taxonomy" id="180498"/>
    <lineage>
        <taxon>Eukaryota</taxon>
        <taxon>Viridiplantae</taxon>
        <taxon>Streptophyta</taxon>
        <taxon>Embryophyta</taxon>
        <taxon>Tracheophyta</taxon>
        <taxon>Spermatophyta</taxon>
        <taxon>Magnoliopsida</taxon>
        <taxon>eudicotyledons</taxon>
        <taxon>Gunneridae</taxon>
        <taxon>Pentapetalae</taxon>
        <taxon>rosids</taxon>
        <taxon>fabids</taxon>
        <taxon>Malpighiales</taxon>
        <taxon>Euphorbiaceae</taxon>
        <taxon>Crotonoideae</taxon>
        <taxon>Jatropheae</taxon>
        <taxon>Jatropha</taxon>
    </lineage>
</organism>
<protein>
    <submittedName>
        <fullName evidence="2">Uncharacterized protein</fullName>
    </submittedName>
</protein>
<dbReference type="OrthoDB" id="1166561at2759"/>
<keyword evidence="3" id="KW-1185">Reference proteome</keyword>
<dbReference type="EMBL" id="KK914223">
    <property type="protein sequence ID" value="KDP46015.1"/>
    <property type="molecule type" value="Genomic_DNA"/>
</dbReference>
<sequence length="141" mass="14701">MGGCASRPKDSAKKPPAPLPRDVDAVSPRSPKEAEKTSVAAAAPENKGEGEKKQQETNVNNNGGEEKTDLHQPLIDLSEPEKEGGGNAEPVPVDSGAVLKTKDHNKVEVVVAASAPVVVDKENITADPAKVEEKDAPLVVL</sequence>
<proteinExistence type="predicted"/>
<name>A0A067LMH8_JATCU</name>
<evidence type="ECO:0000256" key="1">
    <source>
        <dbReference type="SAM" id="MobiDB-lite"/>
    </source>
</evidence>
<evidence type="ECO:0000313" key="2">
    <source>
        <dbReference type="EMBL" id="KDP46015.1"/>
    </source>
</evidence>
<evidence type="ECO:0000313" key="3">
    <source>
        <dbReference type="Proteomes" id="UP000027138"/>
    </source>
</evidence>
<gene>
    <name evidence="2" type="ORF">JCGZ_14922</name>
</gene>
<reference evidence="2 3" key="1">
    <citation type="journal article" date="2014" name="PLoS ONE">
        <title>Global Analysis of Gene Expression Profiles in Physic Nut (Jatropha curcas L.) Seedlings Exposed to Salt Stress.</title>
        <authorList>
            <person name="Zhang L."/>
            <person name="Zhang C."/>
            <person name="Wu P."/>
            <person name="Chen Y."/>
            <person name="Li M."/>
            <person name="Jiang H."/>
            <person name="Wu G."/>
        </authorList>
    </citation>
    <scope>NUCLEOTIDE SEQUENCE [LARGE SCALE GENOMIC DNA]</scope>
    <source>
        <strain evidence="3">cv. GZQX0401</strain>
        <tissue evidence="2">Young leaves</tissue>
    </source>
</reference>
<dbReference type="Proteomes" id="UP000027138">
    <property type="component" value="Unassembled WGS sequence"/>
</dbReference>